<keyword evidence="4" id="KW-0540">Nuclease</keyword>
<protein>
    <recommendedName>
        <fullName evidence="2">exoribonuclease II</fullName>
        <ecNumber evidence="2">3.1.13.1</ecNumber>
    </recommendedName>
</protein>
<dbReference type="SUPFAM" id="SSF50249">
    <property type="entry name" value="Nucleic acid-binding proteins"/>
    <property type="match status" value="2"/>
</dbReference>
<dbReference type="AlphaFoldDB" id="A0A0N1MP71"/>
<feature type="compositionally biased region" description="Basic residues" evidence="8">
    <location>
        <begin position="696"/>
        <end position="722"/>
    </location>
</feature>
<keyword evidence="7" id="KW-0694">RNA-binding</keyword>
<dbReference type="Proteomes" id="UP000037997">
    <property type="component" value="Unassembled WGS sequence"/>
</dbReference>
<dbReference type="InterPro" id="IPR004476">
    <property type="entry name" value="RNase_II/RNase_R"/>
</dbReference>
<dbReference type="NCBIfam" id="TIGR00358">
    <property type="entry name" value="3_prime_RNase"/>
    <property type="match status" value="1"/>
</dbReference>
<dbReference type="PANTHER" id="PTHR23355:SF9">
    <property type="entry name" value="DIS3-LIKE EXONUCLEASE 2"/>
    <property type="match status" value="1"/>
</dbReference>
<dbReference type="Gene3D" id="2.40.50.140">
    <property type="entry name" value="Nucleic acid-binding proteins"/>
    <property type="match status" value="1"/>
</dbReference>
<evidence type="ECO:0000256" key="8">
    <source>
        <dbReference type="SAM" id="MobiDB-lite"/>
    </source>
</evidence>
<dbReference type="Pfam" id="PF22896">
    <property type="entry name" value="OB_RNR_1st"/>
    <property type="match status" value="1"/>
</dbReference>
<proteinExistence type="predicted"/>
<evidence type="ECO:0000256" key="4">
    <source>
        <dbReference type="ARBA" id="ARBA00022722"/>
    </source>
</evidence>
<dbReference type="InterPro" id="IPR012340">
    <property type="entry name" value="NA-bd_OB-fold"/>
</dbReference>
<reference evidence="10 11" key="1">
    <citation type="submission" date="2014-06" db="EMBL/GenBank/DDBJ databases">
        <title>Helicobacter pullorum isolates in fresh chicken meat - phenotypic and genotypic features.</title>
        <authorList>
            <person name="Borges V."/>
            <person name="Santos A."/>
            <person name="Correia C.B."/>
            <person name="Saraiva M."/>
            <person name="Menard A."/>
            <person name="Vieira L."/>
            <person name="Sampaio D.A."/>
            <person name="Gomes J.P."/>
            <person name="Oleastro M."/>
        </authorList>
    </citation>
    <scope>NUCLEOTIDE SEQUENCE [LARGE SCALE GENOMIC DNA]</scope>
    <source>
        <strain evidence="10 11">229334/12</strain>
    </source>
</reference>
<dbReference type="PROSITE" id="PS01175">
    <property type="entry name" value="RIBONUCLEASE_II"/>
    <property type="match status" value="1"/>
</dbReference>
<keyword evidence="6" id="KW-0269">Exonuclease</keyword>
<dbReference type="EC" id="3.1.13.1" evidence="2"/>
<dbReference type="STRING" id="35818.HPU229336_01830"/>
<dbReference type="PANTHER" id="PTHR23355">
    <property type="entry name" value="RIBONUCLEASE"/>
    <property type="match status" value="1"/>
</dbReference>
<evidence type="ECO:0000313" key="10">
    <source>
        <dbReference type="EMBL" id="KPH55743.1"/>
    </source>
</evidence>
<evidence type="ECO:0000256" key="1">
    <source>
        <dbReference type="ARBA" id="ARBA00001849"/>
    </source>
</evidence>
<dbReference type="InterPro" id="IPR057293">
    <property type="entry name" value="RNR_OB2"/>
</dbReference>
<dbReference type="GO" id="GO:0003723">
    <property type="term" value="F:RNA binding"/>
    <property type="evidence" value="ECO:0007669"/>
    <property type="project" value="UniProtKB-KW"/>
</dbReference>
<dbReference type="SMART" id="SM00955">
    <property type="entry name" value="RNB"/>
    <property type="match status" value="1"/>
</dbReference>
<dbReference type="Pfam" id="PF00773">
    <property type="entry name" value="RNB"/>
    <property type="match status" value="1"/>
</dbReference>
<sequence length="722" mass="83248">MIEFVKILEEGIPLDAKLAPAFQKYLELLAHLNVLKIKKNKYYLLEKFRIGKVELTKAGYGFVRAFDNTGKDWLVEKNLLKGAQKGDIVLAKSLIKHQHSAKIKAKVLAVLQEKVSSVICYLEKYKLDCIAVSIPNEVVYKINASQKSLKTLPSKTILKINPRNGEILEILGTLEDPKIDEIISLNLYDKHESFSLQAEIQAQSFKEVKIKDFKERINLTNLPFCAIDPVSAKDHDDAVFYDEESSILYVAIADVSHYVTPNSPLDIEAKSRGFSIYFPHKSIPMLPRILSENLCSLQEGKMRLAMVWKIRLHKRTKAVLSSELFAAVIKVKQKLTYEEVDILFETQKSKTIKKSLHSMLFALQELTQKLRKKRLQKGFDFLGDEVELELDKNLELKSLHFQPQSSSHQLIEECMLLANIQSAKLLEQKNSKNDENLKLGIYRVHQKPKQEKLSELFGELRMLGIWRGKAIPKTQESLHKAIIEIQNNAKKAKMQREVDKLIIKSMQQANYASHNLGHFGLGFEAYSHFTSPIRRYSDLILHRILKSKITLQEDIDYKESLPMLCDNLNTQEREIMQIEWDFQDRKFARYLSKHLGQTYQGIIINESHPILISLTDYPLMGARVVGLNGSGVKYQKALVQIIEVNLATTKVYGKVVKVYNEGFDSNNEAISQYIVAKKQNQAKIKKQRAKEEARRIASRAKRHKRQKFHKKQKFHKRRKRNV</sequence>
<keyword evidence="5" id="KW-0378">Hydrolase</keyword>
<feature type="region of interest" description="Disordered" evidence="8">
    <location>
        <begin position="693"/>
        <end position="722"/>
    </location>
</feature>
<comment type="catalytic activity">
    <reaction evidence="1">
        <text>Exonucleolytic cleavage in the 3'- to 5'-direction to yield nucleoside 5'-phosphates.</text>
        <dbReference type="EC" id="3.1.13.1"/>
    </reaction>
</comment>
<evidence type="ECO:0000256" key="3">
    <source>
        <dbReference type="ARBA" id="ARBA00022490"/>
    </source>
</evidence>
<gene>
    <name evidence="10" type="ORF">HPU229334_06710</name>
</gene>
<dbReference type="InterPro" id="IPR054561">
    <property type="entry name" value="RNR_OB1_N"/>
</dbReference>
<evidence type="ECO:0000259" key="9">
    <source>
        <dbReference type="SMART" id="SM00955"/>
    </source>
</evidence>
<dbReference type="GO" id="GO:0008859">
    <property type="term" value="F:exoribonuclease II activity"/>
    <property type="evidence" value="ECO:0007669"/>
    <property type="project" value="UniProtKB-EC"/>
</dbReference>
<dbReference type="InterPro" id="IPR001900">
    <property type="entry name" value="RNase_II/R"/>
</dbReference>
<accession>A0A0N1MP71</accession>
<dbReference type="GO" id="GO:0005829">
    <property type="term" value="C:cytosol"/>
    <property type="evidence" value="ECO:0007669"/>
    <property type="project" value="TreeGrafter"/>
</dbReference>
<dbReference type="GO" id="GO:0006402">
    <property type="term" value="P:mRNA catabolic process"/>
    <property type="evidence" value="ECO:0007669"/>
    <property type="project" value="TreeGrafter"/>
</dbReference>
<dbReference type="RefSeq" id="WP_054198030.1">
    <property type="nucleotide sequence ID" value="NZ_JNOC01000034.1"/>
</dbReference>
<dbReference type="InterPro" id="IPR022966">
    <property type="entry name" value="RNase_II/R_CS"/>
</dbReference>
<dbReference type="InterPro" id="IPR050180">
    <property type="entry name" value="RNR_Ribonuclease"/>
</dbReference>
<feature type="domain" description="RNB" evidence="9">
    <location>
        <begin position="216"/>
        <end position="551"/>
    </location>
</feature>
<evidence type="ECO:0000256" key="2">
    <source>
        <dbReference type="ARBA" id="ARBA00012163"/>
    </source>
</evidence>
<comment type="caution">
    <text evidence="10">The sequence shown here is derived from an EMBL/GenBank/DDBJ whole genome shotgun (WGS) entry which is preliminary data.</text>
</comment>
<dbReference type="PATRIC" id="fig|35818.11.peg.1325"/>
<keyword evidence="3" id="KW-0963">Cytoplasm</keyword>
<dbReference type="EMBL" id="JNOC01000034">
    <property type="protein sequence ID" value="KPH55743.1"/>
    <property type="molecule type" value="Genomic_DNA"/>
</dbReference>
<evidence type="ECO:0000256" key="5">
    <source>
        <dbReference type="ARBA" id="ARBA00022801"/>
    </source>
</evidence>
<evidence type="ECO:0000256" key="7">
    <source>
        <dbReference type="ARBA" id="ARBA00022884"/>
    </source>
</evidence>
<name>A0A0N1MP71_9HELI</name>
<evidence type="ECO:0000313" key="11">
    <source>
        <dbReference type="Proteomes" id="UP000037997"/>
    </source>
</evidence>
<organism evidence="10 11">
    <name type="scientific">Helicobacter pullorum</name>
    <dbReference type="NCBI Taxonomy" id="35818"/>
    <lineage>
        <taxon>Bacteria</taxon>
        <taxon>Pseudomonadati</taxon>
        <taxon>Campylobacterota</taxon>
        <taxon>Epsilonproteobacteria</taxon>
        <taxon>Campylobacterales</taxon>
        <taxon>Helicobacteraceae</taxon>
        <taxon>Helicobacter</taxon>
    </lineage>
</organism>
<evidence type="ECO:0000256" key="6">
    <source>
        <dbReference type="ARBA" id="ARBA00022839"/>
    </source>
</evidence>
<dbReference type="Pfam" id="PF24190">
    <property type="entry name" value="OB_RNR_2nd"/>
    <property type="match status" value="1"/>
</dbReference>